<feature type="compositionally biased region" description="Polar residues" evidence="1">
    <location>
        <begin position="95"/>
        <end position="105"/>
    </location>
</feature>
<proteinExistence type="predicted"/>
<keyword evidence="2" id="KW-1185">Reference proteome</keyword>
<evidence type="ECO:0000313" key="3">
    <source>
        <dbReference type="WBParaSite" id="Pan_g3219.t1"/>
    </source>
</evidence>
<accession>A0A7E4VVE6</accession>
<evidence type="ECO:0000256" key="1">
    <source>
        <dbReference type="SAM" id="MobiDB-lite"/>
    </source>
</evidence>
<evidence type="ECO:0000313" key="2">
    <source>
        <dbReference type="Proteomes" id="UP000492821"/>
    </source>
</evidence>
<dbReference type="AlphaFoldDB" id="A0A7E4VVE6"/>
<dbReference type="WBParaSite" id="Pan_g3219.t1">
    <property type="protein sequence ID" value="Pan_g3219.t1"/>
    <property type="gene ID" value="Pan_g3219"/>
</dbReference>
<sequence>MSAPSSSATSSAATTAPPIQSAPESESFVPCEDGTRCKTPDTLPGTRPPGWEYICWAPKVKLHKYKSFTGNDNISPMALMFDDLEDDHLPAASNYHPSSDAQTTPKFRKSLA</sequence>
<reference evidence="2" key="1">
    <citation type="journal article" date="2013" name="Genetics">
        <title>The draft genome and transcriptome of Panagrellus redivivus are shaped by the harsh demands of a free-living lifestyle.</title>
        <authorList>
            <person name="Srinivasan J."/>
            <person name="Dillman A.R."/>
            <person name="Macchietto M.G."/>
            <person name="Heikkinen L."/>
            <person name="Lakso M."/>
            <person name="Fracchia K.M."/>
            <person name="Antoshechkin I."/>
            <person name="Mortazavi A."/>
            <person name="Wong G."/>
            <person name="Sternberg P.W."/>
        </authorList>
    </citation>
    <scope>NUCLEOTIDE SEQUENCE [LARGE SCALE GENOMIC DNA]</scope>
    <source>
        <strain evidence="2">MT8872</strain>
    </source>
</reference>
<feature type="region of interest" description="Disordered" evidence="1">
    <location>
        <begin position="88"/>
        <end position="112"/>
    </location>
</feature>
<name>A0A7E4VVE6_PANRE</name>
<dbReference type="Proteomes" id="UP000492821">
    <property type="component" value="Unassembled WGS sequence"/>
</dbReference>
<reference evidence="3" key="2">
    <citation type="submission" date="2020-10" db="UniProtKB">
        <authorList>
            <consortium name="WormBaseParasite"/>
        </authorList>
    </citation>
    <scope>IDENTIFICATION</scope>
</reference>
<feature type="region of interest" description="Disordered" evidence="1">
    <location>
        <begin position="1"/>
        <end position="49"/>
    </location>
</feature>
<organism evidence="2 3">
    <name type="scientific">Panagrellus redivivus</name>
    <name type="common">Microworm</name>
    <dbReference type="NCBI Taxonomy" id="6233"/>
    <lineage>
        <taxon>Eukaryota</taxon>
        <taxon>Metazoa</taxon>
        <taxon>Ecdysozoa</taxon>
        <taxon>Nematoda</taxon>
        <taxon>Chromadorea</taxon>
        <taxon>Rhabditida</taxon>
        <taxon>Tylenchina</taxon>
        <taxon>Panagrolaimomorpha</taxon>
        <taxon>Panagrolaimoidea</taxon>
        <taxon>Panagrolaimidae</taxon>
        <taxon>Panagrellus</taxon>
    </lineage>
</organism>
<protein>
    <submittedName>
        <fullName evidence="3">Uncharacterized protein</fullName>
    </submittedName>
</protein>
<feature type="compositionally biased region" description="Low complexity" evidence="1">
    <location>
        <begin position="1"/>
        <end position="18"/>
    </location>
</feature>